<dbReference type="SUPFAM" id="SSF56563">
    <property type="entry name" value="Major capsid protein gp5"/>
    <property type="match status" value="1"/>
</dbReference>
<dbReference type="RefSeq" id="WP_157090584.1">
    <property type="nucleotide sequence ID" value="NZ_JARMAB010000041.1"/>
</dbReference>
<dbReference type="InterPro" id="IPR024455">
    <property type="entry name" value="Phage_capsid"/>
</dbReference>
<dbReference type="Proteomes" id="UP001341444">
    <property type="component" value="Unassembled WGS sequence"/>
</dbReference>
<feature type="coiled-coil region" evidence="2">
    <location>
        <begin position="38"/>
        <end position="67"/>
    </location>
</feature>
<comment type="caution">
    <text evidence="4">The sequence shown here is derived from an EMBL/GenBank/DDBJ whole genome shotgun (WGS) entry which is preliminary data.</text>
</comment>
<name>A0ABU6MMC6_9BACI</name>
<protein>
    <submittedName>
        <fullName evidence="4">Phage major capsid protein</fullName>
    </submittedName>
</protein>
<accession>A0ABU6MMC6</accession>
<keyword evidence="5" id="KW-1185">Reference proteome</keyword>
<proteinExistence type="predicted"/>
<reference evidence="4 5" key="1">
    <citation type="submission" date="2023-03" db="EMBL/GenBank/DDBJ databases">
        <title>Bacillus Genome Sequencing.</title>
        <authorList>
            <person name="Dunlap C."/>
        </authorList>
    </citation>
    <scope>NUCLEOTIDE SEQUENCE [LARGE SCALE GENOMIC DNA]</scope>
    <source>
        <strain evidence="4 5">B-23453</strain>
    </source>
</reference>
<dbReference type="EMBL" id="JARMAB010000041">
    <property type="protein sequence ID" value="MED1205842.1"/>
    <property type="molecule type" value="Genomic_DNA"/>
</dbReference>
<organism evidence="4 5">
    <name type="scientific">Heyndrickxia acidicola</name>
    <dbReference type="NCBI Taxonomy" id="209389"/>
    <lineage>
        <taxon>Bacteria</taxon>
        <taxon>Bacillati</taxon>
        <taxon>Bacillota</taxon>
        <taxon>Bacilli</taxon>
        <taxon>Bacillales</taxon>
        <taxon>Bacillaceae</taxon>
        <taxon>Heyndrickxia</taxon>
    </lineage>
</organism>
<sequence length="400" mass="43899">MNIETMKNAWISAGQKVSDVQNELSMAVMNDEVTAEEVKALQSKLESAKLKRDVAKEQMEEAQLNAQATLVMNTEVKPLTNKEQDQKAKFIADFKGLIKGDPAVKALVSSELDSNGNGIGLTIPQDIQTAIRNLKRQYDALEQYVRVEPVTTLSGSRVIEKWTDVTALQNLDNEDEVLGNNDDPQLTVIKYLISRYGGLSTITNSLLKDTAENIVAYITQWIAKKSTVTRNAKILSVINSLPAAQKKPITSVDDIKDIYNVQLDPAIQVSSIFITSQSGFNILDKVKDAYGRYLLQPDPSAPTQKLLFGKPVKVISDKWLAPAGTAQAPLYPLFIGDLNEAVTLFDREQMSLATTMEGAGAFEKDQTIVRVIDRFDVALADSEAVVFAQFGAIADEKPSA</sequence>
<dbReference type="Pfam" id="PF05065">
    <property type="entry name" value="Phage_capsid"/>
    <property type="match status" value="1"/>
</dbReference>
<evidence type="ECO:0000313" key="5">
    <source>
        <dbReference type="Proteomes" id="UP001341444"/>
    </source>
</evidence>
<evidence type="ECO:0000256" key="2">
    <source>
        <dbReference type="SAM" id="Coils"/>
    </source>
</evidence>
<evidence type="ECO:0000259" key="3">
    <source>
        <dbReference type="Pfam" id="PF05065"/>
    </source>
</evidence>
<dbReference type="NCBIfam" id="TIGR01554">
    <property type="entry name" value="major_cap_HK97"/>
    <property type="match status" value="1"/>
</dbReference>
<evidence type="ECO:0000256" key="1">
    <source>
        <dbReference type="ARBA" id="ARBA00004328"/>
    </source>
</evidence>
<evidence type="ECO:0000313" key="4">
    <source>
        <dbReference type="EMBL" id="MED1205842.1"/>
    </source>
</evidence>
<dbReference type="InterPro" id="IPR054612">
    <property type="entry name" value="Phage_capsid-like_C"/>
</dbReference>
<keyword evidence="2" id="KW-0175">Coiled coil</keyword>
<comment type="subcellular location">
    <subcellularLocation>
        <location evidence="1">Virion</location>
    </subcellularLocation>
</comment>
<feature type="domain" description="Phage capsid-like C-terminal" evidence="3">
    <location>
        <begin position="120"/>
        <end position="390"/>
    </location>
</feature>
<gene>
    <name evidence="4" type="ORF">P4T90_22675</name>
</gene>